<reference evidence="3" key="2">
    <citation type="submission" date="2020-10" db="UniProtKB">
        <authorList>
            <consortium name="WormBaseParasite"/>
        </authorList>
    </citation>
    <scope>IDENTIFICATION</scope>
</reference>
<protein>
    <submittedName>
        <fullName evidence="3">Uncharacterized protein</fullName>
    </submittedName>
</protein>
<feature type="signal peptide" evidence="1">
    <location>
        <begin position="1"/>
        <end position="20"/>
    </location>
</feature>
<sequence length="213" mass="23771">MIKILINFIFVLCLLPVVTSDCTCDDNVHNVVQAHSNKKLYPARISGFAGAVYDADFKPSCHDQRPNVLLPGFVTLTDGKLIVDRDFDLEKDSFLRLTIHGVDFDDPICLNGTSQYVVLPDNMCRINLCEFIGVPMCKILQKKGTHTLKELQKKLNFNTTLELPEPPSLLGLSLLDLFSGEFSFTFAVETAGETILELDIPTNHKNLQIGLED</sequence>
<feature type="chain" id="PRO_5028906659" evidence="1">
    <location>
        <begin position="21"/>
        <end position="213"/>
    </location>
</feature>
<proteinExistence type="predicted"/>
<reference evidence="2" key="1">
    <citation type="journal article" date="2013" name="Genetics">
        <title>The draft genome and transcriptome of Panagrellus redivivus are shaped by the harsh demands of a free-living lifestyle.</title>
        <authorList>
            <person name="Srinivasan J."/>
            <person name="Dillman A.R."/>
            <person name="Macchietto M.G."/>
            <person name="Heikkinen L."/>
            <person name="Lakso M."/>
            <person name="Fracchia K.M."/>
            <person name="Antoshechkin I."/>
            <person name="Mortazavi A."/>
            <person name="Wong G."/>
            <person name="Sternberg P.W."/>
        </authorList>
    </citation>
    <scope>NUCLEOTIDE SEQUENCE [LARGE SCALE GENOMIC DNA]</scope>
    <source>
        <strain evidence="2">MT8872</strain>
    </source>
</reference>
<name>A0A7E4VFA2_PANRE</name>
<dbReference type="AlphaFoldDB" id="A0A7E4VFA2"/>
<dbReference type="WBParaSite" id="Pan_g20398.t1">
    <property type="protein sequence ID" value="Pan_g20398.t1"/>
    <property type="gene ID" value="Pan_g20398"/>
</dbReference>
<organism evidence="2 3">
    <name type="scientific">Panagrellus redivivus</name>
    <name type="common">Microworm</name>
    <dbReference type="NCBI Taxonomy" id="6233"/>
    <lineage>
        <taxon>Eukaryota</taxon>
        <taxon>Metazoa</taxon>
        <taxon>Ecdysozoa</taxon>
        <taxon>Nematoda</taxon>
        <taxon>Chromadorea</taxon>
        <taxon>Rhabditida</taxon>
        <taxon>Tylenchina</taxon>
        <taxon>Panagrolaimomorpha</taxon>
        <taxon>Panagrolaimoidea</taxon>
        <taxon>Panagrolaimidae</taxon>
        <taxon>Panagrellus</taxon>
    </lineage>
</organism>
<keyword evidence="1" id="KW-0732">Signal</keyword>
<accession>A0A7E4VFA2</accession>
<keyword evidence="2" id="KW-1185">Reference proteome</keyword>
<dbReference type="Proteomes" id="UP000492821">
    <property type="component" value="Unassembled WGS sequence"/>
</dbReference>
<evidence type="ECO:0000256" key="1">
    <source>
        <dbReference type="SAM" id="SignalP"/>
    </source>
</evidence>
<evidence type="ECO:0000313" key="3">
    <source>
        <dbReference type="WBParaSite" id="Pan_g20398.t1"/>
    </source>
</evidence>
<evidence type="ECO:0000313" key="2">
    <source>
        <dbReference type="Proteomes" id="UP000492821"/>
    </source>
</evidence>